<feature type="chain" id="PRO_5002916292" description="DUF3828 domain-containing protein" evidence="2">
    <location>
        <begin position="27"/>
        <end position="172"/>
    </location>
</feature>
<dbReference type="PROSITE" id="PS51257">
    <property type="entry name" value="PROKAR_LIPOPROTEIN"/>
    <property type="match status" value="1"/>
</dbReference>
<reference evidence="4 5" key="1">
    <citation type="submission" date="2009-04" db="EMBL/GenBank/DDBJ databases">
        <authorList>
            <person name="Sebastian Y."/>
            <person name="Madupu R."/>
            <person name="Durkin A.S."/>
            <person name="Torralba M."/>
            <person name="Methe B."/>
            <person name="Sutton G.G."/>
            <person name="Strausberg R.L."/>
            <person name="Nelson K.E."/>
        </authorList>
    </citation>
    <scope>NUCLEOTIDE SEQUENCE [LARGE SCALE GENOMIC DNA]</scope>
    <source>
        <strain evidence="4 5">60-3</strain>
    </source>
</reference>
<evidence type="ECO:0000256" key="1">
    <source>
        <dbReference type="SAM" id="MobiDB-lite"/>
    </source>
</evidence>
<keyword evidence="5" id="KW-1185">Reference proteome</keyword>
<dbReference type="AlphaFoldDB" id="C2MAQ4"/>
<dbReference type="Pfam" id="PF12883">
    <property type="entry name" value="DUF3828"/>
    <property type="match status" value="1"/>
</dbReference>
<comment type="caution">
    <text evidence="4">The sequence shown here is derived from an EMBL/GenBank/DDBJ whole genome shotgun (WGS) entry which is preliminary data.</text>
</comment>
<dbReference type="EMBL" id="ACLR01000111">
    <property type="protein sequence ID" value="EEK17231.1"/>
    <property type="molecule type" value="Genomic_DNA"/>
</dbReference>
<protein>
    <recommendedName>
        <fullName evidence="3">DUF3828 domain-containing protein</fullName>
    </recommendedName>
</protein>
<evidence type="ECO:0000256" key="2">
    <source>
        <dbReference type="SAM" id="SignalP"/>
    </source>
</evidence>
<accession>C2MAQ4</accession>
<proteinExistence type="predicted"/>
<gene>
    <name evidence="4" type="ORF">PORUE0001_1133</name>
</gene>
<dbReference type="Proteomes" id="UP000003303">
    <property type="component" value="Unassembled WGS sequence"/>
</dbReference>
<organism evidence="4 5">
    <name type="scientific">Porphyromonas uenonis 60-3</name>
    <dbReference type="NCBI Taxonomy" id="596327"/>
    <lineage>
        <taxon>Bacteria</taxon>
        <taxon>Pseudomonadati</taxon>
        <taxon>Bacteroidota</taxon>
        <taxon>Bacteroidia</taxon>
        <taxon>Bacteroidales</taxon>
        <taxon>Porphyromonadaceae</taxon>
        <taxon>Porphyromonas</taxon>
    </lineage>
</organism>
<evidence type="ECO:0000259" key="3">
    <source>
        <dbReference type="Pfam" id="PF12883"/>
    </source>
</evidence>
<dbReference type="InterPro" id="IPR024289">
    <property type="entry name" value="DUF3828"/>
</dbReference>
<name>C2MAQ4_9PORP</name>
<evidence type="ECO:0000313" key="5">
    <source>
        <dbReference type="Proteomes" id="UP000003303"/>
    </source>
</evidence>
<sequence length="172" mass="18944">MTNMKRLIALLAVVALVLAGCTSKKAESDETTAAADSTQEVTTQEETTPRVDPEEAKALINKLYTELYVNDNHIGSDVVSELLGDKLNAKLNEKDGEMPVIDYDPFINAQDWDTKRVMSSLTITELSEDLYQVEVEPLKGSKETIQLTVGYDDKGVLKILDIPSNPDISVLK</sequence>
<keyword evidence="2" id="KW-0732">Signal</keyword>
<evidence type="ECO:0000313" key="4">
    <source>
        <dbReference type="EMBL" id="EEK17231.1"/>
    </source>
</evidence>
<feature type="region of interest" description="Disordered" evidence="1">
    <location>
        <begin position="27"/>
        <end position="52"/>
    </location>
</feature>
<feature type="signal peptide" evidence="2">
    <location>
        <begin position="1"/>
        <end position="26"/>
    </location>
</feature>
<feature type="domain" description="DUF3828" evidence="3">
    <location>
        <begin position="78"/>
        <end position="149"/>
    </location>
</feature>
<dbReference type="Gene3D" id="3.10.450.50">
    <property type="match status" value="1"/>
</dbReference>